<dbReference type="Proteomes" id="UP000247233">
    <property type="component" value="Unassembled WGS sequence"/>
</dbReference>
<sequence>MAPGLSEPLLTTDASSSQRPQPKQSSPPSLFHHSLVTADPDAFKFQASASLQLRFGPPQLMTTAPSDNLLIASPYNDPAHLLDLRRIDTPNQLLAKALTILTPTRPDYATAPYTESFNWTDVFDLLRELARVEGYHWTRQDFYVVVFRSVLLVDADLDYLHSLDDHSHQEATASGGLLKYWFGSKNEAHQNLATCKFIRKK</sequence>
<dbReference type="OrthoDB" id="2140489at2759"/>
<evidence type="ECO:0000313" key="2">
    <source>
        <dbReference type="EMBL" id="PWY81922.1"/>
    </source>
</evidence>
<feature type="compositionally biased region" description="Low complexity" evidence="1">
    <location>
        <begin position="15"/>
        <end position="29"/>
    </location>
</feature>
<organism evidence="2 3">
    <name type="scientific">Aspergillus heteromorphus CBS 117.55</name>
    <dbReference type="NCBI Taxonomy" id="1448321"/>
    <lineage>
        <taxon>Eukaryota</taxon>
        <taxon>Fungi</taxon>
        <taxon>Dikarya</taxon>
        <taxon>Ascomycota</taxon>
        <taxon>Pezizomycotina</taxon>
        <taxon>Eurotiomycetes</taxon>
        <taxon>Eurotiomycetidae</taxon>
        <taxon>Eurotiales</taxon>
        <taxon>Aspergillaceae</taxon>
        <taxon>Aspergillus</taxon>
        <taxon>Aspergillus subgen. Circumdati</taxon>
    </lineage>
</organism>
<dbReference type="PANTHER" id="PTHR36986">
    <property type="entry name" value="UPF0643 PROTEIN PB2B2.08"/>
    <property type="match status" value="1"/>
</dbReference>
<dbReference type="AlphaFoldDB" id="A0A317W9J0"/>
<feature type="region of interest" description="Disordered" evidence="1">
    <location>
        <begin position="1"/>
        <end position="31"/>
    </location>
</feature>
<dbReference type="GeneID" id="37065513"/>
<gene>
    <name evidence="2" type="ORF">BO70DRAFT_362351</name>
</gene>
<evidence type="ECO:0000256" key="1">
    <source>
        <dbReference type="SAM" id="MobiDB-lite"/>
    </source>
</evidence>
<name>A0A317W9J0_9EURO</name>
<reference evidence="2 3" key="1">
    <citation type="submission" date="2016-12" db="EMBL/GenBank/DDBJ databases">
        <title>The genomes of Aspergillus section Nigri reveals drivers in fungal speciation.</title>
        <authorList>
            <consortium name="DOE Joint Genome Institute"/>
            <person name="Vesth T.C."/>
            <person name="Nybo J."/>
            <person name="Theobald S."/>
            <person name="Brandl J."/>
            <person name="Frisvad J.C."/>
            <person name="Nielsen K.F."/>
            <person name="Lyhne E.K."/>
            <person name="Kogle M.E."/>
            <person name="Kuo A."/>
            <person name="Riley R."/>
            <person name="Clum A."/>
            <person name="Nolan M."/>
            <person name="Lipzen A."/>
            <person name="Salamov A."/>
            <person name="Henrissat B."/>
            <person name="Wiebenga A."/>
            <person name="De Vries R.P."/>
            <person name="Grigoriev I.V."/>
            <person name="Mortensen U.H."/>
            <person name="Andersen M.R."/>
            <person name="Baker S.E."/>
        </authorList>
    </citation>
    <scope>NUCLEOTIDE SEQUENCE [LARGE SCALE GENOMIC DNA]</scope>
    <source>
        <strain evidence="2 3">CBS 117.55</strain>
    </source>
</reference>
<accession>A0A317W9J0</accession>
<dbReference type="VEuPathDB" id="FungiDB:BO70DRAFT_362351"/>
<dbReference type="STRING" id="1448321.A0A317W9J0"/>
<protein>
    <submittedName>
        <fullName evidence="2">Uncharacterized protein</fullName>
    </submittedName>
</protein>
<dbReference type="EMBL" id="MSFL01000013">
    <property type="protein sequence ID" value="PWY81922.1"/>
    <property type="molecule type" value="Genomic_DNA"/>
</dbReference>
<evidence type="ECO:0000313" key="3">
    <source>
        <dbReference type="Proteomes" id="UP000247233"/>
    </source>
</evidence>
<dbReference type="PANTHER" id="PTHR36986:SF1">
    <property type="entry name" value="UPF0643 PROTEIN PB2B2.08"/>
    <property type="match status" value="1"/>
</dbReference>
<dbReference type="RefSeq" id="XP_025399187.1">
    <property type="nucleotide sequence ID" value="XM_025543276.1"/>
</dbReference>
<comment type="caution">
    <text evidence="2">The sequence shown here is derived from an EMBL/GenBank/DDBJ whole genome shotgun (WGS) entry which is preliminary data.</text>
</comment>
<keyword evidence="3" id="KW-1185">Reference proteome</keyword>
<proteinExistence type="predicted"/>